<dbReference type="CDD" id="cd03801">
    <property type="entry name" value="GT4_PimA-like"/>
    <property type="match status" value="1"/>
</dbReference>
<proteinExistence type="predicted"/>
<name>A0A173N007_CLOCL</name>
<keyword evidence="4" id="KW-0808">Transferase</keyword>
<feature type="compositionally biased region" description="Basic and acidic residues" evidence="1">
    <location>
        <begin position="429"/>
        <end position="473"/>
    </location>
</feature>
<dbReference type="Pfam" id="PF13439">
    <property type="entry name" value="Glyco_transf_4"/>
    <property type="match status" value="1"/>
</dbReference>
<evidence type="ECO:0000313" key="4">
    <source>
        <dbReference type="EMBL" id="BAV13178.1"/>
    </source>
</evidence>
<reference evidence="4" key="1">
    <citation type="submission" date="2009-04" db="EMBL/GenBank/DDBJ databases">
        <title>Clostridium cellulovorans cellulosomal and noncellulosomal genes.</title>
        <authorList>
            <person name="Tamaru Y."/>
        </authorList>
    </citation>
    <scope>NUCLEOTIDE SEQUENCE</scope>
</reference>
<dbReference type="EMBL" id="AB499279">
    <property type="protein sequence ID" value="BAV13178.1"/>
    <property type="molecule type" value="Genomic_DNA"/>
</dbReference>
<feature type="region of interest" description="Disordered" evidence="1">
    <location>
        <begin position="428"/>
        <end position="524"/>
    </location>
</feature>
<feature type="compositionally biased region" description="Basic and acidic residues" evidence="1">
    <location>
        <begin position="546"/>
        <end position="562"/>
    </location>
</feature>
<feature type="domain" description="Glycosyl transferase family 1" evidence="2">
    <location>
        <begin position="201"/>
        <end position="364"/>
    </location>
</feature>
<feature type="domain" description="Glycosyltransferase subfamily 4-like N-terminal" evidence="3">
    <location>
        <begin position="15"/>
        <end position="186"/>
    </location>
</feature>
<protein>
    <submittedName>
        <fullName evidence="4">LPS glycosyltransferase</fullName>
    </submittedName>
</protein>
<gene>
    <name evidence="4" type="primary">LpsGT1A</name>
</gene>
<dbReference type="PANTHER" id="PTHR45947">
    <property type="entry name" value="SULFOQUINOVOSYL TRANSFERASE SQD2"/>
    <property type="match status" value="1"/>
</dbReference>
<dbReference type="OMA" id="SHFWMSG"/>
<feature type="compositionally biased region" description="Basic and acidic residues" evidence="1">
    <location>
        <begin position="511"/>
        <end position="524"/>
    </location>
</feature>
<sequence>MKILMLSWEFPPKNIGGLSTHVNHLSHALAKLGHEVHVVTCEEGTAPVKELNNNVYVHRVSPYNISTDDFVKWVMHLNFAMVEEGYRIVQQYGKMDLIHAHDWLTTYAAKTLKWSLSIPIVSTIHATEAGRNGGIRTEMQRYISNTECLLADESSKLITCSNYMKNQVMESLRAKEERTVVIANGVSEIDSAIEFDKISFKRNYAQDYEKIVLFVGRHVYEKGLHLLIEAAPRIVDEYRDAKFVITGHGPITEDLKERVNHTIIKDKILFTGYIDDETRDKLYRIADVAVFPSLYEPFGIVSLEAMAAGCPVVVSDTGGLREIIDHGHNGLKMLNGSSNSLKDNVVEILKNQGLCDYIKENALKDVKEIYSWSKIGELTVNLYKDLIPKYKDTLWASDQLDKQEKEENIVTEKTVIESTELVENVAVEEGTKKEEEKVSPKNSEVKKENDKVAEMSNKEEKNVEEKKAEDQLKVNDITIEVASKPKTTPGKKRQTTKKATASTRTRTSKAKATEQKKPNVISKEKIQENFSDKVTVSIKTVAVDNSDDKNKEVKKSIDTDSE</sequence>
<dbReference type="Pfam" id="PF00534">
    <property type="entry name" value="Glycos_transf_1"/>
    <property type="match status" value="1"/>
</dbReference>
<dbReference type="Gene3D" id="3.40.50.2000">
    <property type="entry name" value="Glycogen Phosphorylase B"/>
    <property type="match status" value="2"/>
</dbReference>
<dbReference type="SUPFAM" id="SSF53756">
    <property type="entry name" value="UDP-Glycosyltransferase/glycogen phosphorylase"/>
    <property type="match status" value="1"/>
</dbReference>
<accession>A0A173N007</accession>
<dbReference type="PANTHER" id="PTHR45947:SF3">
    <property type="entry name" value="SULFOQUINOVOSYL TRANSFERASE SQD2"/>
    <property type="match status" value="1"/>
</dbReference>
<dbReference type="GO" id="GO:0016757">
    <property type="term" value="F:glycosyltransferase activity"/>
    <property type="evidence" value="ECO:0007669"/>
    <property type="project" value="InterPro"/>
</dbReference>
<evidence type="ECO:0000256" key="1">
    <source>
        <dbReference type="SAM" id="MobiDB-lite"/>
    </source>
</evidence>
<dbReference type="AlphaFoldDB" id="A0A173N007"/>
<dbReference type="InterPro" id="IPR028098">
    <property type="entry name" value="Glyco_trans_4-like_N"/>
</dbReference>
<dbReference type="InterPro" id="IPR001296">
    <property type="entry name" value="Glyco_trans_1"/>
</dbReference>
<dbReference type="InterPro" id="IPR050194">
    <property type="entry name" value="Glycosyltransferase_grp1"/>
</dbReference>
<feature type="region of interest" description="Disordered" evidence="1">
    <location>
        <begin position="543"/>
        <end position="562"/>
    </location>
</feature>
<evidence type="ECO:0000259" key="3">
    <source>
        <dbReference type="Pfam" id="PF13439"/>
    </source>
</evidence>
<evidence type="ECO:0000259" key="2">
    <source>
        <dbReference type="Pfam" id="PF00534"/>
    </source>
</evidence>
<organism evidence="4">
    <name type="scientific">Clostridium cellulovorans</name>
    <dbReference type="NCBI Taxonomy" id="1493"/>
    <lineage>
        <taxon>Bacteria</taxon>
        <taxon>Bacillati</taxon>
        <taxon>Bacillota</taxon>
        <taxon>Clostridia</taxon>
        <taxon>Eubacteriales</taxon>
        <taxon>Clostridiaceae</taxon>
        <taxon>Clostridium</taxon>
    </lineage>
</organism>